<organism evidence="1">
    <name type="scientific">Eucalyptus grandis</name>
    <name type="common">Flooded gum</name>
    <dbReference type="NCBI Taxonomy" id="71139"/>
    <lineage>
        <taxon>Eukaryota</taxon>
        <taxon>Viridiplantae</taxon>
        <taxon>Streptophyta</taxon>
        <taxon>Embryophyta</taxon>
        <taxon>Tracheophyta</taxon>
        <taxon>Spermatophyta</taxon>
        <taxon>Magnoliopsida</taxon>
        <taxon>eudicotyledons</taxon>
        <taxon>Gunneridae</taxon>
        <taxon>Pentapetalae</taxon>
        <taxon>rosids</taxon>
        <taxon>malvids</taxon>
        <taxon>Myrtales</taxon>
        <taxon>Myrtaceae</taxon>
        <taxon>Myrtoideae</taxon>
        <taxon>Eucalypteae</taxon>
        <taxon>Eucalyptus</taxon>
    </lineage>
</organism>
<accession>A0A059BAI5</accession>
<gene>
    <name evidence="1" type="ORF">EUGRSUZ_G00865</name>
</gene>
<dbReference type="EMBL" id="KK198759">
    <property type="protein sequence ID" value="KCW63242.1"/>
    <property type="molecule type" value="Genomic_DNA"/>
</dbReference>
<evidence type="ECO:0000313" key="1">
    <source>
        <dbReference type="EMBL" id="KCW63242.1"/>
    </source>
</evidence>
<sequence length="68" mass="7302">MNFRSYWTRGGGLQAVNKSILLDSPVDQAWGSRWNELGNFRAAAGGEISFGGSCTRSPLVAGVDRELA</sequence>
<name>A0A059BAI5_EUCGR</name>
<dbReference type="AlphaFoldDB" id="A0A059BAI5"/>
<dbReference type="InParanoid" id="A0A059BAI5"/>
<reference evidence="1" key="1">
    <citation type="submission" date="2013-07" db="EMBL/GenBank/DDBJ databases">
        <title>The genome of Eucalyptus grandis.</title>
        <authorList>
            <person name="Schmutz J."/>
            <person name="Hayes R."/>
            <person name="Myburg A."/>
            <person name="Tuskan G."/>
            <person name="Grattapaglia D."/>
            <person name="Rokhsar D.S."/>
        </authorList>
    </citation>
    <scope>NUCLEOTIDE SEQUENCE</scope>
    <source>
        <tissue evidence="1">Leaf extractions</tissue>
    </source>
</reference>
<protein>
    <submittedName>
        <fullName evidence="1">Uncharacterized protein</fullName>
    </submittedName>
</protein>
<dbReference type="Gramene" id="KCW63242">
    <property type="protein sequence ID" value="KCW63242"/>
    <property type="gene ID" value="EUGRSUZ_G00865"/>
</dbReference>
<proteinExistence type="predicted"/>